<feature type="compositionally biased region" description="Basic and acidic residues" evidence="5">
    <location>
        <begin position="1111"/>
        <end position="1127"/>
    </location>
</feature>
<dbReference type="PANTHER" id="PTHR23069">
    <property type="entry name" value="AAA DOMAIN-CONTAINING"/>
    <property type="match status" value="1"/>
</dbReference>
<evidence type="ECO:0000256" key="3">
    <source>
        <dbReference type="ARBA" id="ARBA00022840"/>
    </source>
</evidence>
<evidence type="ECO:0000259" key="6">
    <source>
        <dbReference type="SMART" id="SM00382"/>
    </source>
</evidence>
<feature type="region of interest" description="Disordered" evidence="5">
    <location>
        <begin position="959"/>
        <end position="1064"/>
    </location>
</feature>
<keyword evidence="4" id="KW-0103">Bromodomain</keyword>
<feature type="compositionally biased region" description="Acidic residues" evidence="5">
    <location>
        <begin position="68"/>
        <end position="83"/>
    </location>
</feature>
<dbReference type="Pfam" id="PF00004">
    <property type="entry name" value="AAA"/>
    <property type="match status" value="1"/>
</dbReference>
<dbReference type="PROSITE" id="PS00674">
    <property type="entry name" value="AAA"/>
    <property type="match status" value="1"/>
</dbReference>
<dbReference type="Pfam" id="PF17862">
    <property type="entry name" value="AAA_lid_3"/>
    <property type="match status" value="1"/>
</dbReference>
<keyword evidence="8" id="KW-1185">Reference proteome</keyword>
<dbReference type="Gene3D" id="3.40.50.300">
    <property type="entry name" value="P-loop containing nucleotide triphosphate hydrolases"/>
    <property type="match status" value="1"/>
</dbReference>
<keyword evidence="3" id="KW-0067">ATP-binding</keyword>
<feature type="compositionally biased region" description="Basic residues" evidence="5">
    <location>
        <begin position="17"/>
        <end position="28"/>
    </location>
</feature>
<dbReference type="InterPro" id="IPR041569">
    <property type="entry name" value="AAA_lid_3"/>
</dbReference>
<evidence type="ECO:0000256" key="5">
    <source>
        <dbReference type="SAM" id="MobiDB-lite"/>
    </source>
</evidence>
<dbReference type="Gene3D" id="1.10.8.60">
    <property type="match status" value="1"/>
</dbReference>
<dbReference type="SMART" id="SM00382">
    <property type="entry name" value="AAA"/>
    <property type="match status" value="1"/>
</dbReference>
<evidence type="ECO:0000256" key="4">
    <source>
        <dbReference type="ARBA" id="ARBA00023117"/>
    </source>
</evidence>
<feature type="compositionally biased region" description="Basic and acidic residues" evidence="5">
    <location>
        <begin position="58"/>
        <end position="67"/>
    </location>
</feature>
<evidence type="ECO:0000313" key="8">
    <source>
        <dbReference type="Proteomes" id="UP001057375"/>
    </source>
</evidence>
<feature type="compositionally biased region" description="Polar residues" evidence="5">
    <location>
        <begin position="984"/>
        <end position="994"/>
    </location>
</feature>
<dbReference type="InterPro" id="IPR003960">
    <property type="entry name" value="ATPase_AAA_CS"/>
</dbReference>
<feature type="compositionally biased region" description="Basic and acidic residues" evidence="5">
    <location>
        <begin position="107"/>
        <end position="131"/>
    </location>
</feature>
<evidence type="ECO:0000256" key="2">
    <source>
        <dbReference type="ARBA" id="ARBA00022741"/>
    </source>
</evidence>
<dbReference type="EMBL" id="BQXS01010178">
    <property type="protein sequence ID" value="GKT33233.1"/>
    <property type="molecule type" value="Genomic_DNA"/>
</dbReference>
<feature type="region of interest" description="Disordered" evidence="5">
    <location>
        <begin position="1102"/>
        <end position="1136"/>
    </location>
</feature>
<organism evidence="7 8">
    <name type="scientific">Aduncisulcus paluster</name>
    <dbReference type="NCBI Taxonomy" id="2918883"/>
    <lineage>
        <taxon>Eukaryota</taxon>
        <taxon>Metamonada</taxon>
        <taxon>Carpediemonas-like organisms</taxon>
        <taxon>Aduncisulcus</taxon>
    </lineage>
</organism>
<feature type="compositionally biased region" description="Low complexity" evidence="5">
    <location>
        <begin position="132"/>
        <end position="142"/>
    </location>
</feature>
<feature type="compositionally biased region" description="Low complexity" evidence="5">
    <location>
        <begin position="1013"/>
        <end position="1022"/>
    </location>
</feature>
<dbReference type="SUPFAM" id="SSF52540">
    <property type="entry name" value="P-loop containing nucleoside triphosphate hydrolases"/>
    <property type="match status" value="1"/>
</dbReference>
<comment type="caution">
    <text evidence="7">The sequence shown here is derived from an EMBL/GenBank/DDBJ whole genome shotgun (WGS) entry which is preliminary data.</text>
</comment>
<dbReference type="InterPro" id="IPR045199">
    <property type="entry name" value="ATAD2-like"/>
</dbReference>
<feature type="domain" description="AAA+ ATPase" evidence="6">
    <location>
        <begin position="422"/>
        <end position="564"/>
    </location>
</feature>
<reference evidence="7" key="1">
    <citation type="submission" date="2022-03" db="EMBL/GenBank/DDBJ databases">
        <title>Draft genome sequence of Aduncisulcus paluster, a free-living microaerophilic Fornicata.</title>
        <authorList>
            <person name="Yuyama I."/>
            <person name="Kume K."/>
            <person name="Tamura T."/>
            <person name="Inagaki Y."/>
            <person name="Hashimoto T."/>
        </authorList>
    </citation>
    <scope>NUCLEOTIDE SEQUENCE</scope>
    <source>
        <strain evidence="7">NY0171</strain>
    </source>
</reference>
<feature type="compositionally biased region" description="Acidic residues" evidence="5">
    <location>
        <begin position="153"/>
        <end position="164"/>
    </location>
</feature>
<feature type="non-terminal residue" evidence="7">
    <location>
        <position position="1193"/>
    </location>
</feature>
<feature type="region of interest" description="Disordered" evidence="5">
    <location>
        <begin position="303"/>
        <end position="325"/>
    </location>
</feature>
<feature type="compositionally biased region" description="Low complexity" evidence="5">
    <location>
        <begin position="165"/>
        <end position="200"/>
    </location>
</feature>
<accession>A0ABQ5KL56</accession>
<sequence length="1193" mass="132158">MGTRRTRKTDNPEPQKRRYSRKPQRACAKKQFLSEDESENSAGVSSPRRSSRLQKKALVIDDSKSEYSIEESSESSESVEETDSSDKSETSEESQSNSSHKPSKPVPSREKSKKIASDKTKSRVSSHREDSISSNTKIISKTAAPRKPKQKDDDVEEMEDEEESGNNSPSSSPESGSISSSSSGSQSSSYSGYEQSSSSIQEPRMSARSERLARRNASMTERKRAGIISRHASKRDWSRQTRKYNQRISHTLSHVEDEESSSSRSGEEEESSSTSSSLPSIVESDSFSIFKDADVLYRQALKKSEQKKKKSHSKNGNYANSFYRPGEEKEGASFQMLDPSFMKKDSIRTHSTNSVSSSNRNGASSSIKRGDVVNSDSSPITLPSNLSLDMVGGLAEQVRQVKEVVFLPLVHKHVFKSVSSNPPRGVLFHGPPGCGKTLVCRVLASMCSDFLGKKVTFFMRKGADCMSKWVGEAEKQLRSLFNEAKAMSPSIIFFDEIDGLCPVRSSRQDQIHSSVVATLLSLMDGMDDRGDVVVIGATNRPDSIDPALRRPGRFDKEVLFTLPNVTGREEILKIHTQKWTHPISHGIIKRIAEKTEGYSGADLAALCNEAALFCIRRTKPELYVVDKTPKKRTKKNKISVPIGSEAQSMIADKSKQQPNASKCHSLHLQEEDHYKQEELDGSKDSLMLKNNPQTEEIGLDVVLQPQEIDFKCAMKKMIPSSLRQGSQQIDRRNVLYELFPYSDNILLDIPLSKKMPFFVDHLYKYADSIVKNIQDLLPSSSSNPLTEFGVTIDSNSFAPQVLFLDTGCSSSSSSSSSSSFLMSFLLPHLSFLLLSHGYDVLQLVNYSPNLHRDINRYKQHIGSKMLVVIVSDAVIASFIPNMEHLLHRILSGVLFLVSEKPLLYGQKTLLEYGTASLSLDSGSIDEIIISMCSMLLEYIAEEYGVWSVGQGVKIEEMKAKERRMRQKERDKKRAEQRETEEFQKQQGGDSNPLFSISTIGNSNTNNPKQTHGSVSPLLSSSSCKAISGDTTIPSHSASSLISGSSESGILPSNTQTSSSSGSVLSSSRLSVGIIKLNMTSQIPVSQPSMSDKHCGSDISALRMKTKNSDSTSKDNNTEQESESKLKGNIDNPNVHSIDSKEIDSAIEDDIHYFETHPFLRESPLLIDIPLSHSSSLYGASFSHLHGFRRMRSI</sequence>
<feature type="compositionally biased region" description="Low complexity" evidence="5">
    <location>
        <begin position="995"/>
        <end position="1006"/>
    </location>
</feature>
<dbReference type="InterPro" id="IPR003593">
    <property type="entry name" value="AAA+_ATPase"/>
</dbReference>
<evidence type="ECO:0000313" key="7">
    <source>
        <dbReference type="EMBL" id="GKT33233.1"/>
    </source>
</evidence>
<feature type="region of interest" description="Disordered" evidence="5">
    <location>
        <begin position="1"/>
        <end position="280"/>
    </location>
</feature>
<dbReference type="InterPro" id="IPR027417">
    <property type="entry name" value="P-loop_NTPase"/>
</dbReference>
<keyword evidence="2" id="KW-0547">Nucleotide-binding</keyword>
<comment type="similarity">
    <text evidence="1">Belongs to the AAA ATPase family.</text>
</comment>
<evidence type="ECO:0000256" key="1">
    <source>
        <dbReference type="ARBA" id="ARBA00006914"/>
    </source>
</evidence>
<name>A0ABQ5KL56_9EUKA</name>
<feature type="compositionally biased region" description="Low complexity" evidence="5">
    <location>
        <begin position="353"/>
        <end position="366"/>
    </location>
</feature>
<gene>
    <name evidence="7" type="ORF">ADUPG1_007211</name>
</gene>
<protein>
    <submittedName>
        <fullName evidence="7">Uncharacterized AAA domain-containing protein C31G5.19</fullName>
    </submittedName>
</protein>
<dbReference type="Proteomes" id="UP001057375">
    <property type="component" value="Unassembled WGS sequence"/>
</dbReference>
<feature type="compositionally biased region" description="Basic and acidic residues" evidence="5">
    <location>
        <begin position="967"/>
        <end position="983"/>
    </location>
</feature>
<proteinExistence type="inferred from homology"/>
<dbReference type="InterPro" id="IPR003959">
    <property type="entry name" value="ATPase_AAA_core"/>
</dbReference>
<feature type="region of interest" description="Disordered" evidence="5">
    <location>
        <begin position="347"/>
        <end position="375"/>
    </location>
</feature>
<feature type="compositionally biased region" description="Low complexity" evidence="5">
    <location>
        <begin position="1033"/>
        <end position="1064"/>
    </location>
</feature>
<dbReference type="PANTHER" id="PTHR23069:SF0">
    <property type="entry name" value="TAT-BINDING HOMOLOG 7"/>
    <property type="match status" value="1"/>
</dbReference>